<dbReference type="AlphaFoldDB" id="A0ABD3URI0"/>
<dbReference type="PROSITE" id="PS50055">
    <property type="entry name" value="TYR_PHOSPHATASE_PTP"/>
    <property type="match status" value="1"/>
</dbReference>
<evidence type="ECO:0000259" key="4">
    <source>
        <dbReference type="PROSITE" id="PS50054"/>
    </source>
</evidence>
<dbReference type="InterPro" id="IPR000387">
    <property type="entry name" value="Tyr_Pase_dom"/>
</dbReference>
<dbReference type="CDD" id="cd14506">
    <property type="entry name" value="PTP_PTPDC1"/>
    <property type="match status" value="1"/>
</dbReference>
<dbReference type="InterPro" id="IPR016130">
    <property type="entry name" value="Tyr_Pase_AS"/>
</dbReference>
<keyword evidence="1" id="KW-0378">Hydrolase</keyword>
<feature type="compositionally biased region" description="Polar residues" evidence="3">
    <location>
        <begin position="418"/>
        <end position="449"/>
    </location>
</feature>
<feature type="domain" description="Tyrosine-protein phosphatase" evidence="5">
    <location>
        <begin position="152"/>
        <end position="235"/>
    </location>
</feature>
<gene>
    <name evidence="7" type="ORF">ACJMK2_015412</name>
</gene>
<dbReference type="EMBL" id="JBJQND010000015">
    <property type="protein sequence ID" value="KAL3851685.1"/>
    <property type="molecule type" value="Genomic_DNA"/>
</dbReference>
<dbReference type="InterPro" id="IPR000242">
    <property type="entry name" value="PTP_cat"/>
</dbReference>
<dbReference type="GO" id="GO:0004721">
    <property type="term" value="F:phosphoprotein phosphatase activity"/>
    <property type="evidence" value="ECO:0007669"/>
    <property type="project" value="UniProtKB-KW"/>
</dbReference>
<proteinExistence type="predicted"/>
<dbReference type="InterPro" id="IPR029021">
    <property type="entry name" value="Prot-tyrosine_phosphatase-like"/>
</dbReference>
<keyword evidence="2" id="KW-0904">Protein phosphatase</keyword>
<keyword evidence="8" id="KW-1185">Reference proteome</keyword>
<evidence type="ECO:0000256" key="2">
    <source>
        <dbReference type="ARBA" id="ARBA00022912"/>
    </source>
</evidence>
<dbReference type="SMART" id="SM00404">
    <property type="entry name" value="PTPc_motif"/>
    <property type="match status" value="1"/>
</dbReference>
<feature type="region of interest" description="Disordered" evidence="3">
    <location>
        <begin position="416"/>
        <end position="450"/>
    </location>
</feature>
<protein>
    <submittedName>
        <fullName evidence="7">Uncharacterized protein</fullName>
    </submittedName>
</protein>
<evidence type="ECO:0000256" key="1">
    <source>
        <dbReference type="ARBA" id="ARBA00022801"/>
    </source>
</evidence>
<evidence type="ECO:0000313" key="7">
    <source>
        <dbReference type="EMBL" id="KAL3851685.1"/>
    </source>
</evidence>
<evidence type="ECO:0000259" key="6">
    <source>
        <dbReference type="PROSITE" id="PS50056"/>
    </source>
</evidence>
<reference evidence="7 8" key="1">
    <citation type="submission" date="2024-11" db="EMBL/GenBank/DDBJ databases">
        <title>Chromosome-level genome assembly of the freshwater bivalve Anodonta woodiana.</title>
        <authorList>
            <person name="Chen X."/>
        </authorList>
    </citation>
    <scope>NUCLEOTIDE SEQUENCE [LARGE SCALE GENOMIC DNA]</scope>
    <source>
        <strain evidence="7">MN2024</strain>
        <tissue evidence="7">Gills</tissue>
    </source>
</reference>
<evidence type="ECO:0000259" key="5">
    <source>
        <dbReference type="PROSITE" id="PS50055"/>
    </source>
</evidence>
<organism evidence="7 8">
    <name type="scientific">Sinanodonta woodiana</name>
    <name type="common">Chinese pond mussel</name>
    <name type="synonym">Anodonta woodiana</name>
    <dbReference type="NCBI Taxonomy" id="1069815"/>
    <lineage>
        <taxon>Eukaryota</taxon>
        <taxon>Metazoa</taxon>
        <taxon>Spiralia</taxon>
        <taxon>Lophotrochozoa</taxon>
        <taxon>Mollusca</taxon>
        <taxon>Bivalvia</taxon>
        <taxon>Autobranchia</taxon>
        <taxon>Heteroconchia</taxon>
        <taxon>Palaeoheterodonta</taxon>
        <taxon>Unionida</taxon>
        <taxon>Unionoidea</taxon>
        <taxon>Unionidae</taxon>
        <taxon>Unioninae</taxon>
        <taxon>Sinanodonta</taxon>
    </lineage>
</organism>
<dbReference type="PROSITE" id="PS50056">
    <property type="entry name" value="TYR_PHOSPHATASE_2"/>
    <property type="match status" value="1"/>
</dbReference>
<dbReference type="InterPro" id="IPR049573">
    <property type="entry name" value="PTPDC1_PTP"/>
</dbReference>
<dbReference type="PROSITE" id="PS00383">
    <property type="entry name" value="TYR_PHOSPHATASE_1"/>
    <property type="match status" value="1"/>
</dbReference>
<dbReference type="FunFam" id="3.90.190.10:FF:000157">
    <property type="entry name" value="Protein-tyrosine phosphatase"/>
    <property type="match status" value="1"/>
</dbReference>
<dbReference type="InterPro" id="IPR020422">
    <property type="entry name" value="TYR_PHOSPHATASE_DUAL_dom"/>
</dbReference>
<dbReference type="Pfam" id="PF00782">
    <property type="entry name" value="DSPc"/>
    <property type="match status" value="1"/>
</dbReference>
<dbReference type="InterPro" id="IPR050561">
    <property type="entry name" value="PTP"/>
</dbReference>
<dbReference type="SUPFAM" id="SSF52799">
    <property type="entry name" value="(Phosphotyrosine protein) phosphatases II"/>
    <property type="match status" value="1"/>
</dbReference>
<accession>A0ABD3URI0</accession>
<dbReference type="PROSITE" id="PS50054">
    <property type="entry name" value="TYR_PHOSPHATASE_DUAL"/>
    <property type="match status" value="1"/>
</dbReference>
<sequence>MEPDPDEHLHPGEEDLAWTEERANTFKDVKPRGQYSLISDAARSVISTEKQCAFFCGGKKCKYCIGKGWKKEEMVIPGLYSQWVTDKILATARPTNDGLQRYDQLKEFKKQGIQSILNLQTQGEHADCGPNKLDPSGFSYNPQAFMDEKIFFYNYGWPDYGVASLSKILDMVKVMQFSLSEGKIAVHCHAGRGRTGVIIACYLIFTNRMDWREAIHYVREKRPGSIQTRAQIEVIEDFEKYLQPFRIVFASRRITDEPNQWKKDSHEFSLQQFLNRQRQILHGYEARKLKYLPKVVYTVCERLLELAQRGKALTRLHSQICSTSRVQSESSIHAISSNTSLTHFTSNVQSEPSMTSISSSFSETISTSSLQSEPSTISISSSFSETISTSSIQSELSSLSVSNTTSQTLSTSSIQSELNTLSVSSTPSQTLSTDSLQSEPSAISASSTAKGIHKNKSDESLFDLNSTLRSPSLALLRNKLRSISMEDLQNDQFKDVLDEADNKSSASSGGDIVGPVISKESIDGQDKHSVDNKFHDNLHLSSHKSCDNLSLASLKSSDNLSLASLKSSDNLSIASDSSSSRRKKKKNVLRSKKLEIDKSETDSVRQLSNRFDNERLPMSTNNNNASSSVEKVVLGLVHEVSQSALGRAKQFETALNESDSAWNQIIEETDPQVLATILWDWLDQLKEPVLRVQDLKLILNFYDDPNTGLLKLEKGTSCMIQYFVNVFSRLRTNEDKLRIALYEKILSHLTHQWVDFDSIQTIMDGGVVTTRNLPVEEKDHWSNMRPEHAEKLFIFFLTLMESSERRK</sequence>
<feature type="region of interest" description="Disordered" evidence="3">
    <location>
        <begin position="571"/>
        <end position="591"/>
    </location>
</feature>
<evidence type="ECO:0000313" key="8">
    <source>
        <dbReference type="Proteomes" id="UP001634394"/>
    </source>
</evidence>
<dbReference type="InterPro" id="IPR000340">
    <property type="entry name" value="Dual-sp_phosphatase_cat-dom"/>
</dbReference>
<feature type="domain" description="Tyrosine-protein phosphatase" evidence="4">
    <location>
        <begin position="79"/>
        <end position="244"/>
    </location>
</feature>
<evidence type="ECO:0000256" key="3">
    <source>
        <dbReference type="SAM" id="MobiDB-lite"/>
    </source>
</evidence>
<dbReference type="PANTHER" id="PTHR23339">
    <property type="entry name" value="TYROSINE SPECIFIC PROTEIN PHOSPHATASE AND DUAL SPECIFICITY PROTEIN PHOSPHATASE"/>
    <property type="match status" value="1"/>
</dbReference>
<dbReference type="SMART" id="SM00195">
    <property type="entry name" value="DSPc"/>
    <property type="match status" value="1"/>
</dbReference>
<feature type="domain" description="Tyrosine specific protein phosphatases" evidence="6">
    <location>
        <begin position="166"/>
        <end position="233"/>
    </location>
</feature>
<dbReference type="Gene3D" id="3.90.190.10">
    <property type="entry name" value="Protein tyrosine phosphatase superfamily"/>
    <property type="match status" value="1"/>
</dbReference>
<dbReference type="InterPro" id="IPR003595">
    <property type="entry name" value="Tyr_Pase_cat"/>
</dbReference>
<feature type="compositionally biased region" description="Basic residues" evidence="3">
    <location>
        <begin position="580"/>
        <end position="591"/>
    </location>
</feature>
<comment type="caution">
    <text evidence="7">The sequence shown here is derived from an EMBL/GenBank/DDBJ whole genome shotgun (WGS) entry which is preliminary data.</text>
</comment>
<dbReference type="Proteomes" id="UP001634394">
    <property type="component" value="Unassembled WGS sequence"/>
</dbReference>
<name>A0ABD3URI0_SINWO</name>
<dbReference type="PRINTS" id="PR00700">
    <property type="entry name" value="PRTYPHPHTASE"/>
</dbReference>